<dbReference type="Pfam" id="PF00535">
    <property type="entry name" value="Glycos_transf_2"/>
    <property type="match status" value="1"/>
</dbReference>
<dbReference type="PANTHER" id="PTHR43646">
    <property type="entry name" value="GLYCOSYLTRANSFERASE"/>
    <property type="match status" value="1"/>
</dbReference>
<keyword evidence="4" id="KW-0808">Transferase</keyword>
<accession>A0ABS0PM43</accession>
<keyword evidence="2" id="KW-1003">Cell membrane</keyword>
<dbReference type="InterPro" id="IPR029044">
    <property type="entry name" value="Nucleotide-diphossugar_trans"/>
</dbReference>
<dbReference type="Gene3D" id="3.90.550.10">
    <property type="entry name" value="Spore Coat Polysaccharide Biosynthesis Protein SpsA, Chain A"/>
    <property type="match status" value="1"/>
</dbReference>
<dbReference type="EMBL" id="JACCHP010000006">
    <property type="protein sequence ID" value="MBH5398274.1"/>
    <property type="molecule type" value="Genomic_DNA"/>
</dbReference>
<dbReference type="PANTHER" id="PTHR43646:SF2">
    <property type="entry name" value="GLYCOSYLTRANSFERASE 2-LIKE DOMAIN-CONTAINING PROTEIN"/>
    <property type="match status" value="1"/>
</dbReference>
<comment type="subcellular location">
    <subcellularLocation>
        <location evidence="1">Cell membrane</location>
    </subcellularLocation>
</comment>
<organism evidence="7 8">
    <name type="scientific">Bradyrhizobium agreste</name>
    <dbReference type="NCBI Taxonomy" id="2751811"/>
    <lineage>
        <taxon>Bacteria</taxon>
        <taxon>Pseudomonadati</taxon>
        <taxon>Pseudomonadota</taxon>
        <taxon>Alphaproteobacteria</taxon>
        <taxon>Hyphomicrobiales</taxon>
        <taxon>Nitrobacteraceae</taxon>
        <taxon>Bradyrhizobium</taxon>
    </lineage>
</organism>
<keyword evidence="5" id="KW-0472">Membrane</keyword>
<evidence type="ECO:0000256" key="4">
    <source>
        <dbReference type="ARBA" id="ARBA00022679"/>
    </source>
</evidence>
<gene>
    <name evidence="7" type="ORF">HZZ13_10785</name>
</gene>
<protein>
    <submittedName>
        <fullName evidence="7">Glycosyltransferase family 2 protein</fullName>
    </submittedName>
</protein>
<sequence>MTSIVVPAHNESSVIARVLKPWVDAPGAEDLSVVVVCNGCSDETASIARGFGRTVRVIESEIASKTHALNLGDQTSHTFPRIYIDADICITLDSIRALTRRLERGDVLAVAPTPDIDLTGCSWPVRQYFLVRSRLPSARQGFGGSGVYALSEAGRRRFAQFPDVIADDTYVRLHFKPEERETLTSARSTVFPARAIRQLVAVRTRAYAGTFEIARRFPELSANKGETNNRALVGLFREPRLWPGLLIYCYVSILARSKALVRSRIRAAAWQRDDTSRRPPPPRSHL</sequence>
<comment type="caution">
    <text evidence="7">The sequence shown here is derived from an EMBL/GenBank/DDBJ whole genome shotgun (WGS) entry which is preliminary data.</text>
</comment>
<name>A0ABS0PM43_9BRAD</name>
<keyword evidence="3" id="KW-0328">Glycosyltransferase</keyword>
<dbReference type="RefSeq" id="WP_197959592.1">
    <property type="nucleotide sequence ID" value="NZ_JACCHP010000006.1"/>
</dbReference>
<dbReference type="SUPFAM" id="SSF53448">
    <property type="entry name" value="Nucleotide-diphospho-sugar transferases"/>
    <property type="match status" value="1"/>
</dbReference>
<evidence type="ECO:0000256" key="1">
    <source>
        <dbReference type="ARBA" id="ARBA00004236"/>
    </source>
</evidence>
<proteinExistence type="predicted"/>
<keyword evidence="8" id="KW-1185">Reference proteome</keyword>
<dbReference type="Proteomes" id="UP000807370">
    <property type="component" value="Unassembled WGS sequence"/>
</dbReference>
<evidence type="ECO:0000313" key="7">
    <source>
        <dbReference type="EMBL" id="MBH5398274.1"/>
    </source>
</evidence>
<evidence type="ECO:0000256" key="3">
    <source>
        <dbReference type="ARBA" id="ARBA00022676"/>
    </source>
</evidence>
<evidence type="ECO:0000259" key="6">
    <source>
        <dbReference type="Pfam" id="PF00535"/>
    </source>
</evidence>
<evidence type="ECO:0000256" key="2">
    <source>
        <dbReference type="ARBA" id="ARBA00022475"/>
    </source>
</evidence>
<reference evidence="7 8" key="1">
    <citation type="submission" date="2020-07" db="EMBL/GenBank/DDBJ databases">
        <title>Bradyrhizobium diversity isolated from nodules of indigenous legumes of Western Australia.</title>
        <authorList>
            <person name="Klepa M.S."/>
        </authorList>
    </citation>
    <scope>NUCLEOTIDE SEQUENCE [LARGE SCALE GENOMIC DNA]</scope>
    <source>
        <strain evidence="7 8">CNPSo 4010</strain>
    </source>
</reference>
<evidence type="ECO:0000256" key="5">
    <source>
        <dbReference type="ARBA" id="ARBA00023136"/>
    </source>
</evidence>
<evidence type="ECO:0000313" key="8">
    <source>
        <dbReference type="Proteomes" id="UP000807370"/>
    </source>
</evidence>
<feature type="domain" description="Glycosyltransferase 2-like" evidence="6">
    <location>
        <begin position="3"/>
        <end position="119"/>
    </location>
</feature>
<dbReference type="InterPro" id="IPR001173">
    <property type="entry name" value="Glyco_trans_2-like"/>
</dbReference>